<feature type="region of interest" description="Disordered" evidence="2">
    <location>
        <begin position="242"/>
        <end position="262"/>
    </location>
</feature>
<feature type="compositionally biased region" description="Polar residues" evidence="2">
    <location>
        <begin position="919"/>
        <end position="937"/>
    </location>
</feature>
<keyword evidence="1" id="KW-0175">Coiled coil</keyword>
<dbReference type="EMBL" id="AE016820">
    <property type="protein sequence ID" value="AAS54432.1"/>
    <property type="molecule type" value="Genomic_DNA"/>
</dbReference>
<protein>
    <submittedName>
        <fullName evidence="3">AGL058Cp</fullName>
    </submittedName>
</protein>
<feature type="compositionally biased region" description="Polar residues" evidence="2">
    <location>
        <begin position="770"/>
        <end position="783"/>
    </location>
</feature>
<dbReference type="OrthoDB" id="4050802at2759"/>
<sequence>MDLPTTPTSTASSSPDSSSIQLGENRLQKVITPTQTLQRSISAASESRPHTTNGSYWKEKALGRLKRPSILSPKMKRFRRVRASSAPSSRESQQKSPPDTFPRKNSTPSSMAELSLRKPVSELSSMPFGGDPSLAQEPDIIEQIKWRKNAAYQNKLKEIAANSPVHLLYQSWKETRGYSNSVSVFWNHMKFYFKTQFDKDDYVPFNPDTYTISEEYEDISKFECFGRAVSLDMKELTPDWRKFLPSPPTSSGSKETKPEGAAKVAFGPRQEFEVQEFDSEAPATSCSRGGVERPSTSMKGSLKPPSRHTLEDEKFCYRQTTEAVAYPNDCIRGLIYKLYNVVGYDTELADVNDLAFNLEVLVACIASNNKKVMRRLLDKNKETAFLRNSIRDLCYQINEMQITIEELDFKVSQLDEKLNSEREVLKRKAKAQKEELAYYRNFYDKRFTALFNEQSSLINDMNKFFKESNYPTWNSDTQSVIRSFATTIDSRIGEFGIFHAMNRELISENERLRKELNIYKDSPYLEKECQRLVQTIEEKNETVAQLMKIKENYRDLLVKKAAMQKELGVLRDHAEELERQMSSMEDAHRKQVRELSKLPLKQRRKTLGFFNEKLYQEEIHSLELQLEEAHDKLLISAEEISELHEKIAHIESEKNAIIDEKKDIVESLMSAKAEFQQREQEHLTATEQLETESEIKNRVLTKCLHIINRYQFELQSSNCEKKRDKFRTAFHYITRRQKDLKEISDWIETEVMKQLTSRPASQKAEEEDPNTLSTPGNSPYRTQSSSIYSTMQEVNTLATPVPIQPFSPAPLLLTNFNAHMTKEKDVAIGPPPSPHADHDYSSDETVALVPDEPSPVDDTPGLESAENHESATVDTERPESVSRLPMDFRYGLDGLGAQRMSQLMKGRPRTESTEELDSTNHASLKISENSGTMWSNIDKSHEYKDADKEKEKVTPTRFIELISSDDESF</sequence>
<accession>Q750L5</accession>
<feature type="coiled-coil region" evidence="1">
    <location>
        <begin position="397"/>
        <end position="435"/>
    </location>
</feature>
<evidence type="ECO:0000313" key="4">
    <source>
        <dbReference type="Proteomes" id="UP000000591"/>
    </source>
</evidence>
<organism evidence="3 4">
    <name type="scientific">Eremothecium gossypii (strain ATCC 10895 / CBS 109.51 / FGSC 9923 / NRRL Y-1056)</name>
    <name type="common">Yeast</name>
    <name type="synonym">Ashbya gossypii</name>
    <dbReference type="NCBI Taxonomy" id="284811"/>
    <lineage>
        <taxon>Eukaryota</taxon>
        <taxon>Fungi</taxon>
        <taxon>Dikarya</taxon>
        <taxon>Ascomycota</taxon>
        <taxon>Saccharomycotina</taxon>
        <taxon>Saccharomycetes</taxon>
        <taxon>Saccharomycetales</taxon>
        <taxon>Saccharomycetaceae</taxon>
        <taxon>Eremothecium</taxon>
    </lineage>
</organism>
<feature type="region of interest" description="Disordered" evidence="2">
    <location>
        <begin position="905"/>
        <end position="937"/>
    </location>
</feature>
<feature type="region of interest" description="Disordered" evidence="2">
    <location>
        <begin position="277"/>
        <end position="306"/>
    </location>
</feature>
<evidence type="ECO:0000256" key="2">
    <source>
        <dbReference type="SAM" id="MobiDB-lite"/>
    </source>
</evidence>
<reference evidence="3 4" key="1">
    <citation type="journal article" date="2004" name="Science">
        <title>The Ashbya gossypii genome as a tool for mapping the ancient Saccharomyces cerevisiae genome.</title>
        <authorList>
            <person name="Dietrich F.S."/>
            <person name="Voegeli S."/>
            <person name="Brachat S."/>
            <person name="Lerch A."/>
            <person name="Gates K."/>
            <person name="Steiner S."/>
            <person name="Mohr C."/>
            <person name="Pohlmann R."/>
            <person name="Luedi P."/>
            <person name="Choi S."/>
            <person name="Wing R.A."/>
            <person name="Flavier A."/>
            <person name="Gaffney T.D."/>
            <person name="Philippsen P."/>
        </authorList>
    </citation>
    <scope>NUCLEOTIDE SEQUENCE [LARGE SCALE GENOMIC DNA]</scope>
    <source>
        <strain evidence="4">ATCC 10895 / CBS 109.51 / FGSC 9923 / NRRL Y-1056</strain>
    </source>
</reference>
<dbReference type="InParanoid" id="Q750L5"/>
<keyword evidence="4" id="KW-1185">Reference proteome</keyword>
<dbReference type="OMA" id="CYQINEM"/>
<dbReference type="AlphaFoldDB" id="Q750L5"/>
<feature type="compositionally biased region" description="Basic and acidic residues" evidence="2">
    <location>
        <begin position="865"/>
        <end position="880"/>
    </location>
</feature>
<feature type="region of interest" description="Disordered" evidence="2">
    <location>
        <begin position="754"/>
        <end position="783"/>
    </location>
</feature>
<dbReference type="KEGG" id="ago:AGOS_AGL058C"/>
<feature type="compositionally biased region" description="Low complexity" evidence="2">
    <location>
        <begin position="1"/>
        <end position="19"/>
    </location>
</feature>
<dbReference type="RefSeq" id="NP_986608.1">
    <property type="nucleotide sequence ID" value="NM_211670.1"/>
</dbReference>
<evidence type="ECO:0000256" key="1">
    <source>
        <dbReference type="SAM" id="Coils"/>
    </source>
</evidence>
<evidence type="ECO:0000313" key="3">
    <source>
        <dbReference type="EMBL" id="AAS54432.1"/>
    </source>
</evidence>
<proteinExistence type="predicted"/>
<dbReference type="Proteomes" id="UP000000591">
    <property type="component" value="Chromosome VII"/>
</dbReference>
<name>Q750L5_EREGS</name>
<feature type="region of interest" description="Disordered" evidence="2">
    <location>
        <begin position="1"/>
        <end position="116"/>
    </location>
</feature>
<feature type="region of interest" description="Disordered" evidence="2">
    <location>
        <begin position="824"/>
        <end position="883"/>
    </location>
</feature>
<feature type="coiled-coil region" evidence="1">
    <location>
        <begin position="502"/>
        <end position="660"/>
    </location>
</feature>
<feature type="compositionally biased region" description="Polar residues" evidence="2">
    <location>
        <begin position="103"/>
        <end position="112"/>
    </location>
</feature>
<feature type="compositionally biased region" description="Polar residues" evidence="2">
    <location>
        <begin position="31"/>
        <end position="55"/>
    </location>
</feature>
<gene>
    <name evidence="3" type="ORF">AGOS_AGL058C</name>
</gene>
<reference evidence="4" key="2">
    <citation type="journal article" date="2013" name="G3 (Bethesda)">
        <title>Genomes of Ashbya fungi isolated from insects reveal four mating-type loci, numerous translocations, lack of transposons, and distinct gene duplications.</title>
        <authorList>
            <person name="Dietrich F.S."/>
            <person name="Voegeli S."/>
            <person name="Kuo S."/>
            <person name="Philippsen P."/>
        </authorList>
    </citation>
    <scope>GENOME REANNOTATION</scope>
    <source>
        <strain evidence="4">ATCC 10895 / CBS 109.51 / FGSC 9923 / NRRL Y-1056</strain>
    </source>
</reference>
<dbReference type="GeneID" id="4622907"/>
<dbReference type="HOGENOM" id="CLU_305861_0_0_1"/>